<evidence type="ECO:0000313" key="2">
    <source>
        <dbReference type="EMBL" id="NOV42635.1"/>
    </source>
</evidence>
<organism evidence="2">
    <name type="scientific">Rhipicephalus microplus</name>
    <name type="common">Cattle tick</name>
    <name type="synonym">Boophilus microplus</name>
    <dbReference type="NCBI Taxonomy" id="6941"/>
    <lineage>
        <taxon>Eukaryota</taxon>
        <taxon>Metazoa</taxon>
        <taxon>Ecdysozoa</taxon>
        <taxon>Arthropoda</taxon>
        <taxon>Chelicerata</taxon>
        <taxon>Arachnida</taxon>
        <taxon>Acari</taxon>
        <taxon>Parasitiformes</taxon>
        <taxon>Ixodida</taxon>
        <taxon>Ixodoidea</taxon>
        <taxon>Ixodidae</taxon>
        <taxon>Rhipicephalinae</taxon>
        <taxon>Rhipicephalus</taxon>
        <taxon>Boophilus</taxon>
    </lineage>
</organism>
<evidence type="ECO:0000256" key="1">
    <source>
        <dbReference type="SAM" id="SignalP"/>
    </source>
</evidence>
<dbReference type="EMBL" id="GHWJ01009898">
    <property type="protein sequence ID" value="NOV42635.1"/>
    <property type="molecule type" value="Transcribed_RNA"/>
</dbReference>
<accession>A0A6M2D991</accession>
<protein>
    <submittedName>
        <fullName evidence="2">Putative secreted protein salivary gland overexpressed</fullName>
    </submittedName>
</protein>
<keyword evidence="1" id="KW-0732">Signal</keyword>
<feature type="chain" id="PRO_5026957104" evidence="1">
    <location>
        <begin position="21"/>
        <end position="126"/>
    </location>
</feature>
<proteinExistence type="predicted"/>
<dbReference type="AlphaFoldDB" id="A0A6M2D991"/>
<name>A0A6M2D991_RHIMP</name>
<sequence length="126" mass="14138">MRWNALTLLIVALGNGGVFCCKPFEISQGKMLLDLKANLGKVLSQCKQEVHNILGLLQRGDLKHGLEAFCKVHSSCMDSLVDGDTAKETYMLYSPKDFTPVQFQGVKKILVKQHFIISFCALFRFL</sequence>
<feature type="signal peptide" evidence="1">
    <location>
        <begin position="1"/>
        <end position="20"/>
    </location>
</feature>
<reference evidence="2" key="1">
    <citation type="submission" date="2019-09" db="EMBL/GenBank/DDBJ databases">
        <title>Organ-specific transcriptomic study of the physiology of the cattle tick, Rhipicephalus microplus.</title>
        <authorList>
            <person name="Tirloni L."/>
            <person name="Braz G."/>
            <person name="Gandara A.C.P."/>
            <person name="Sabadin G.A."/>
            <person name="da Silva R.M."/>
            <person name="Guizzo M.G."/>
            <person name="Machado J.A."/>
            <person name="Costa E.P."/>
            <person name="Gomes H.F."/>
            <person name="Moraes J."/>
            <person name="Mota M.B.S."/>
            <person name="Mesquita R.D."/>
            <person name="Alvarenga P.H."/>
            <person name="Alves F."/>
            <person name="Seixas A."/>
            <person name="da Fonseca R.N."/>
            <person name="Fogaca A."/>
            <person name="Logullo C."/>
            <person name="Tanaka A."/>
            <person name="Daffre S."/>
            <person name="Termignoni C."/>
            <person name="Vaz I.S.Jr."/>
            <person name="Oliveira P.L."/>
            <person name="Ribeiro J.M."/>
        </authorList>
    </citation>
    <scope>NUCLEOTIDE SEQUENCE</scope>
    <source>
        <strain evidence="2">Porto Alegre</strain>
    </source>
</reference>